<sequence length="67" mass="7419">MTPLSFKGYGVRGSPVTVIAERITHWKKYESNGNYGTEIHLDSGNSVLVGEWYLDVEKAFIAATGEK</sequence>
<evidence type="ECO:0000313" key="1">
    <source>
        <dbReference type="EMBL" id="RRJ22568.1"/>
    </source>
</evidence>
<dbReference type="OrthoDB" id="6445544at2"/>
<dbReference type="AlphaFoldDB" id="A0A3P3QNT5"/>
<organism evidence="1 2">
    <name type="scientific">Rheinheimera mesophila</name>
    <dbReference type="NCBI Taxonomy" id="1547515"/>
    <lineage>
        <taxon>Bacteria</taxon>
        <taxon>Pseudomonadati</taxon>
        <taxon>Pseudomonadota</taxon>
        <taxon>Gammaproteobacteria</taxon>
        <taxon>Chromatiales</taxon>
        <taxon>Chromatiaceae</taxon>
        <taxon>Rheinheimera</taxon>
    </lineage>
</organism>
<reference evidence="1 2" key="1">
    <citation type="submission" date="2018-11" db="EMBL/GenBank/DDBJ databases">
        <title>Draft genome analysis of Rheinheimera mesophila isolated from an industrial waste site.</title>
        <authorList>
            <person name="Yu Q."/>
            <person name="Qi Y."/>
            <person name="Zhang H."/>
            <person name="Lu Y."/>
            <person name="Pu J."/>
        </authorList>
    </citation>
    <scope>NUCLEOTIDE SEQUENCE [LARGE SCALE GENOMIC DNA]</scope>
    <source>
        <strain evidence="1 2">IITR13</strain>
    </source>
</reference>
<dbReference type="Proteomes" id="UP000276260">
    <property type="component" value="Unassembled WGS sequence"/>
</dbReference>
<evidence type="ECO:0000313" key="2">
    <source>
        <dbReference type="Proteomes" id="UP000276260"/>
    </source>
</evidence>
<accession>A0A3P3QNT5</accession>
<gene>
    <name evidence="1" type="ORF">EIK76_00330</name>
</gene>
<name>A0A3P3QNT5_9GAMM</name>
<keyword evidence="2" id="KW-1185">Reference proteome</keyword>
<proteinExistence type="predicted"/>
<dbReference type="EMBL" id="RRCF01000001">
    <property type="protein sequence ID" value="RRJ22568.1"/>
    <property type="molecule type" value="Genomic_DNA"/>
</dbReference>
<protein>
    <submittedName>
        <fullName evidence="1">Uncharacterized protein</fullName>
    </submittedName>
</protein>
<dbReference type="RefSeq" id="WP_046521145.1">
    <property type="nucleotide sequence ID" value="NZ_LAVS01000090.1"/>
</dbReference>
<comment type="caution">
    <text evidence="1">The sequence shown here is derived from an EMBL/GenBank/DDBJ whole genome shotgun (WGS) entry which is preliminary data.</text>
</comment>